<dbReference type="AlphaFoldDB" id="A0A0N0U4S2"/>
<dbReference type="InterPro" id="IPR042505">
    <property type="entry name" value="DYNC2I1"/>
</dbReference>
<dbReference type="GO" id="GO:0005929">
    <property type="term" value="C:cilium"/>
    <property type="evidence" value="ECO:0007669"/>
    <property type="project" value="GOC"/>
</dbReference>
<dbReference type="PANTHER" id="PTHR16022">
    <property type="entry name" value="WD REPEAT DOMAIN 60"/>
    <property type="match status" value="1"/>
</dbReference>
<dbReference type="STRING" id="166423.A0A0N0U4S2"/>
<feature type="region of interest" description="Disordered" evidence="2">
    <location>
        <begin position="238"/>
        <end position="271"/>
    </location>
</feature>
<dbReference type="InterPro" id="IPR000246">
    <property type="entry name" value="Peptidase_T2"/>
</dbReference>
<dbReference type="EMBL" id="KQ435803">
    <property type="protein sequence ID" value="KOX73094.1"/>
    <property type="molecule type" value="Genomic_DNA"/>
</dbReference>
<dbReference type="Pfam" id="PF01112">
    <property type="entry name" value="Asparaginase_2"/>
    <property type="match status" value="1"/>
</dbReference>
<dbReference type="SMART" id="SM00320">
    <property type="entry name" value="WD40"/>
    <property type="match status" value="3"/>
</dbReference>
<reference evidence="3 4" key="1">
    <citation type="submission" date="2015-07" db="EMBL/GenBank/DDBJ databases">
        <title>The genome of Melipona quadrifasciata.</title>
        <authorList>
            <person name="Pan H."/>
            <person name="Kapheim K."/>
        </authorList>
    </citation>
    <scope>NUCLEOTIDE SEQUENCE [LARGE SCALE GENOMIC DNA]</scope>
    <source>
        <strain evidence="3">0111107301</strain>
        <tissue evidence="3">Whole body</tissue>
    </source>
</reference>
<accession>A0A0N0U4S2</accession>
<dbReference type="Gene3D" id="3.60.20.30">
    <property type="entry name" value="(Glycosyl)asparaginase"/>
    <property type="match status" value="1"/>
</dbReference>
<dbReference type="GO" id="GO:0045503">
    <property type="term" value="F:dynein light chain binding"/>
    <property type="evidence" value="ECO:0007669"/>
    <property type="project" value="InterPro"/>
</dbReference>
<dbReference type="PANTHER" id="PTHR16022:SF0">
    <property type="entry name" value="CYTOPLASMIC DYNEIN 2 INTERMEDIATE CHAIN 1"/>
    <property type="match status" value="1"/>
</dbReference>
<comment type="similarity">
    <text evidence="1">Belongs to the Ntn-hydrolase family.</text>
</comment>
<dbReference type="GO" id="GO:0016787">
    <property type="term" value="F:hydrolase activity"/>
    <property type="evidence" value="ECO:0007669"/>
    <property type="project" value="InterPro"/>
</dbReference>
<evidence type="ECO:0000313" key="4">
    <source>
        <dbReference type="Proteomes" id="UP000053105"/>
    </source>
</evidence>
<dbReference type="SUPFAM" id="SSF56235">
    <property type="entry name" value="N-terminal nucleophile aminohydrolases (Ntn hydrolases)"/>
    <property type="match status" value="1"/>
</dbReference>
<dbReference type="SUPFAM" id="SSF50978">
    <property type="entry name" value="WD40 repeat-like"/>
    <property type="match status" value="1"/>
</dbReference>
<dbReference type="Proteomes" id="UP000053105">
    <property type="component" value="Unassembled WGS sequence"/>
</dbReference>
<dbReference type="Gene3D" id="2.130.10.10">
    <property type="entry name" value="YVTN repeat-like/Quinoprotein amine dehydrogenase"/>
    <property type="match status" value="2"/>
</dbReference>
<feature type="region of interest" description="Disordered" evidence="2">
    <location>
        <begin position="68"/>
        <end position="103"/>
    </location>
</feature>
<gene>
    <name evidence="3" type="ORF">WN51_14581</name>
</gene>
<name>A0A0N0U4S2_9HYME</name>
<dbReference type="OrthoDB" id="2162425at2759"/>
<dbReference type="InterPro" id="IPR029055">
    <property type="entry name" value="Ntn_hydrolases_N"/>
</dbReference>
<dbReference type="GO" id="GO:0042073">
    <property type="term" value="P:intraciliary transport"/>
    <property type="evidence" value="ECO:0007669"/>
    <property type="project" value="InterPro"/>
</dbReference>
<evidence type="ECO:0000256" key="1">
    <source>
        <dbReference type="ARBA" id="ARBA00010872"/>
    </source>
</evidence>
<evidence type="ECO:0000256" key="2">
    <source>
        <dbReference type="SAM" id="MobiDB-lite"/>
    </source>
</evidence>
<dbReference type="InterPro" id="IPR015943">
    <property type="entry name" value="WD40/YVTN_repeat-like_dom_sf"/>
</dbReference>
<organism evidence="3 4">
    <name type="scientific">Melipona quadrifasciata</name>
    <dbReference type="NCBI Taxonomy" id="166423"/>
    <lineage>
        <taxon>Eukaryota</taxon>
        <taxon>Metazoa</taxon>
        <taxon>Ecdysozoa</taxon>
        <taxon>Arthropoda</taxon>
        <taxon>Hexapoda</taxon>
        <taxon>Insecta</taxon>
        <taxon>Pterygota</taxon>
        <taxon>Neoptera</taxon>
        <taxon>Endopterygota</taxon>
        <taxon>Hymenoptera</taxon>
        <taxon>Apocrita</taxon>
        <taxon>Aculeata</taxon>
        <taxon>Apoidea</taxon>
        <taxon>Anthophila</taxon>
        <taxon>Apidae</taxon>
        <taxon>Melipona</taxon>
    </lineage>
</organism>
<dbReference type="InterPro" id="IPR001680">
    <property type="entry name" value="WD40_rpt"/>
</dbReference>
<dbReference type="Pfam" id="PF00400">
    <property type="entry name" value="WD40"/>
    <property type="match status" value="1"/>
</dbReference>
<protein>
    <submittedName>
        <fullName evidence="3">WD repeat-containing protein 60</fullName>
    </submittedName>
</protein>
<dbReference type="GO" id="GO:0005868">
    <property type="term" value="C:cytoplasmic dynein complex"/>
    <property type="evidence" value="ECO:0007669"/>
    <property type="project" value="InterPro"/>
</dbReference>
<keyword evidence="4" id="KW-1185">Reference proteome</keyword>
<evidence type="ECO:0000313" key="3">
    <source>
        <dbReference type="EMBL" id="KOX73094.1"/>
    </source>
</evidence>
<sequence length="1176" mass="132856">MSSKSILTTKSSIELVKPSSSNAVKNIKRSNRKIQSNYSEKRGLSTIFIPQSLTSKINTKLSNKSINSISKEEEKVRTRSNSSETTESKLRSRQHRLSRTLSPGEVKILHSATNKSNSIQKADQSKKEKIEVQADNKYNYEDDFEDYESDFQECTDSETSEVSEETNDTHTNVPLEPIELHTTKQRKIVNSGEQKEEEHMYDSGHYELTEARKRAARIESIVNDPKLSSLLEIKQPVNKSYSEDRSENKSLPLSTDEGFEDSRSGDFAKSPPLSQISFIDFCRTKEEQKSKNKKKSKKHLNRGERLLEMIKLDVMEWSLLECSPIPYEEFIRNYGKLNTQQISMQTGEDNIDIETQTEEIIFRNKWTQFPITCKKNLQTKEDLDLFRMDQIGVGSDNNIETMNSFLSQSFDALRLNDFMNRAGKIMLSLLEERRSGGNVFKNEEEKSFSDGVVKLSINSVTFLAGRAVTIIHYSEVLNKILLTIHSPAEEEIETSSKQNYITDCCIGCLWNISEPSMPIKLLYSTCPITSCCFHSTNYNVVFAGLQDGSISLWDLKEDEIWHEKVTDKANNLEWTIRMPTYTTTANIEINYTAEIVAIRILSKIEEKSIERHNTKFVPIQICSLNENGSLVIWSVLYKMGKNVDDIGLSLWGSIKLVKNQEIFLQSHHKKKKTNTVTFVDIHVDCIDSNNFYVITNSNNILHGTYIGNKANPAVYTKLDTYSCGNVTCIETCPFEYSFFLVGCDDGTIRLHSLSTEKPILQLKDEDNTYVIKSIQWSRSKPFTFFVLDNKSCIHIWDLTNSDIYPTYKINVQNGGYIKNMQLSYCKTKCDMSHQYLVKNAAIEAYSDLINGQSATDAVEKAIAYMESRPLFNCAKGGSLNINDEIVTDAAIMTTRDAGCVGAVRDIEHPISLARKVLEETRHVLIVENGAQKFALDNGLPILPPGSLNTADSSSFKSLTYYMDKEENEENKRNNDDENRKKGYDSDCFINGSLDGEAYYVLSSDLTDWDEPITLQVSAVGVVAYDRKKRLASGTSTAGDPGKPVGCLSAIGTIIGCGIYTDEHGCTSVSGNDTSIYCYAPARRIVKMLSEDISISTAVNTVLQNFESETGVRDIGAIALDAKGKPYISFKCPHFPWAFCEKGYVYYGMVQNEKYREKITILDRPLDCMCISCNEEC</sequence>
<dbReference type="GO" id="GO:0045504">
    <property type="term" value="F:dynein heavy chain binding"/>
    <property type="evidence" value="ECO:0007669"/>
    <property type="project" value="InterPro"/>
</dbReference>
<proteinExistence type="inferred from homology"/>
<dbReference type="InterPro" id="IPR036322">
    <property type="entry name" value="WD40_repeat_dom_sf"/>
</dbReference>